<feature type="domain" description="Dihydrodipicolinate reductase N-terminal" evidence="13">
    <location>
        <begin position="1"/>
        <end position="103"/>
    </location>
</feature>
<comment type="similarity">
    <text evidence="1 12">Belongs to the DapB family.</text>
</comment>
<dbReference type="RefSeq" id="WP_340236177.1">
    <property type="nucleotide sequence ID" value="NZ_JBBEWC010000005.1"/>
</dbReference>
<feature type="active site" description="Proton donor/acceptor" evidence="12">
    <location>
        <position position="136"/>
    </location>
</feature>
<evidence type="ECO:0000259" key="14">
    <source>
        <dbReference type="Pfam" id="PF05173"/>
    </source>
</evidence>
<dbReference type="EC" id="1.17.1.8" evidence="9 12"/>
<dbReference type="Gene3D" id="3.30.360.10">
    <property type="entry name" value="Dihydrodipicolinate Reductase, domain 2"/>
    <property type="match status" value="1"/>
</dbReference>
<evidence type="ECO:0000256" key="12">
    <source>
        <dbReference type="HAMAP-Rule" id="MF_00102"/>
    </source>
</evidence>
<dbReference type="NCBIfam" id="TIGR00036">
    <property type="entry name" value="dapB"/>
    <property type="match status" value="1"/>
</dbReference>
<organism evidence="15 16">
    <name type="scientific">Emticicia soli</name>
    <dbReference type="NCBI Taxonomy" id="2027878"/>
    <lineage>
        <taxon>Bacteria</taxon>
        <taxon>Pseudomonadati</taxon>
        <taxon>Bacteroidota</taxon>
        <taxon>Cytophagia</taxon>
        <taxon>Cytophagales</taxon>
        <taxon>Leadbetterellaceae</taxon>
        <taxon>Emticicia</taxon>
    </lineage>
</organism>
<feature type="binding site" evidence="12">
    <location>
        <begin position="100"/>
        <end position="103"/>
    </location>
    <ligand>
        <name>NAD(+)</name>
        <dbReference type="ChEBI" id="CHEBI:57540"/>
    </ligand>
</feature>
<evidence type="ECO:0000256" key="4">
    <source>
        <dbReference type="ARBA" id="ARBA00022915"/>
    </source>
</evidence>
<keyword evidence="4 12" id="KW-0220">Diaminopimelate biosynthesis</keyword>
<dbReference type="SUPFAM" id="SSF51735">
    <property type="entry name" value="NAD(P)-binding Rossmann-fold domains"/>
    <property type="match status" value="1"/>
</dbReference>
<protein>
    <recommendedName>
        <fullName evidence="9 12">4-hydroxy-tetrahydrodipicolinate reductase</fullName>
        <shortName evidence="12">HTPA reductase</shortName>
        <ecNumber evidence="9 12">1.17.1.8</ecNumber>
    </recommendedName>
</protein>
<comment type="subcellular location">
    <subcellularLocation>
        <location evidence="12">Cytoplasm</location>
    </subcellularLocation>
</comment>
<dbReference type="PANTHER" id="PTHR20836:SF0">
    <property type="entry name" value="4-HYDROXY-TETRAHYDRODIPICOLINATE REDUCTASE 1, CHLOROPLASTIC-RELATED"/>
    <property type="match status" value="1"/>
</dbReference>
<dbReference type="InterPro" id="IPR022663">
    <property type="entry name" value="DapB_C"/>
</dbReference>
<gene>
    <name evidence="12 15" type="primary">dapB</name>
    <name evidence="15" type="ORF">ACFSR2_13470</name>
</gene>
<evidence type="ECO:0000256" key="8">
    <source>
        <dbReference type="ARBA" id="ARBA00037922"/>
    </source>
</evidence>
<comment type="subunit">
    <text evidence="12">Homotetramer.</text>
</comment>
<dbReference type="Gene3D" id="3.40.50.720">
    <property type="entry name" value="NAD(P)-binding Rossmann-like Domain"/>
    <property type="match status" value="1"/>
</dbReference>
<dbReference type="InterPro" id="IPR023940">
    <property type="entry name" value="DHDPR_bac"/>
</dbReference>
<feature type="domain" description="Dihydrodipicolinate reductase C-terminal" evidence="14">
    <location>
        <begin position="106"/>
        <end position="237"/>
    </location>
</feature>
<reference evidence="16" key="1">
    <citation type="journal article" date="2019" name="Int. J. Syst. Evol. Microbiol.">
        <title>The Global Catalogue of Microorganisms (GCM) 10K type strain sequencing project: providing services to taxonomists for standard genome sequencing and annotation.</title>
        <authorList>
            <consortium name="The Broad Institute Genomics Platform"/>
            <consortium name="The Broad Institute Genome Sequencing Center for Infectious Disease"/>
            <person name="Wu L."/>
            <person name="Ma J."/>
        </authorList>
    </citation>
    <scope>NUCLEOTIDE SEQUENCE [LARGE SCALE GENOMIC DNA]</scope>
    <source>
        <strain evidence="16">KCTC 52344</strain>
    </source>
</reference>
<evidence type="ECO:0000256" key="3">
    <source>
        <dbReference type="ARBA" id="ARBA00022857"/>
    </source>
</evidence>
<name>A0ABW5J775_9BACT</name>
<evidence type="ECO:0000313" key="15">
    <source>
        <dbReference type="EMBL" id="MFD2521902.1"/>
    </source>
</evidence>
<dbReference type="Pfam" id="PF05173">
    <property type="entry name" value="DapB_C"/>
    <property type="match status" value="1"/>
</dbReference>
<comment type="catalytic activity">
    <reaction evidence="11 12">
        <text>(S)-2,3,4,5-tetrahydrodipicolinate + NAD(+) + H2O = (2S,4S)-4-hydroxy-2,3,4,5-tetrahydrodipicolinate + NADH + H(+)</text>
        <dbReference type="Rhea" id="RHEA:35323"/>
        <dbReference type="ChEBI" id="CHEBI:15377"/>
        <dbReference type="ChEBI" id="CHEBI:15378"/>
        <dbReference type="ChEBI" id="CHEBI:16845"/>
        <dbReference type="ChEBI" id="CHEBI:57540"/>
        <dbReference type="ChEBI" id="CHEBI:57945"/>
        <dbReference type="ChEBI" id="CHEBI:67139"/>
        <dbReference type="EC" id="1.17.1.8"/>
    </reaction>
</comment>
<accession>A0ABW5J775</accession>
<feature type="binding site" evidence="12">
    <location>
        <begin position="75"/>
        <end position="77"/>
    </location>
    <ligand>
        <name>NAD(+)</name>
        <dbReference type="ChEBI" id="CHEBI:57540"/>
    </ligand>
</feature>
<comment type="caution">
    <text evidence="12">Was originally thought to be a dihydrodipicolinate reductase (DHDPR), catalyzing the conversion of dihydrodipicolinate to tetrahydrodipicolinate. However, it was shown in E.coli that the substrate of the enzymatic reaction is not dihydrodipicolinate (DHDP) but in fact (2S,4S)-4-hydroxy-2,3,4,5-tetrahydrodipicolinic acid (HTPA), the product released by the DapA-catalyzed reaction.</text>
</comment>
<dbReference type="PIRSF" id="PIRSF000161">
    <property type="entry name" value="DHPR"/>
    <property type="match status" value="1"/>
</dbReference>
<dbReference type="EMBL" id="JBHULC010000011">
    <property type="protein sequence ID" value="MFD2521902.1"/>
    <property type="molecule type" value="Genomic_DNA"/>
</dbReference>
<dbReference type="Proteomes" id="UP001597510">
    <property type="component" value="Unassembled WGS sequence"/>
</dbReference>
<keyword evidence="3 12" id="KW-0521">NADP</keyword>
<sequence length="239" mass="26481">MRIALLGYGKMGKVIEQIALQRGHEISAKIDISNRTELLSVNADTTDVVIEFSSPESAYGNLKYCMEFGLPTVCGTTGWLQHKAEIEKLCNENKGAFFYASNYSIGVNLFFELNKSLARLMRPYTNEYKVSSNEIHHTEKKDAPSGTAITLAEGIIENLGNKVKWVSNQLANEDELPIWSSREGKVPGTHEIKYISDVDQIEIKHIAHSRNGFALGAVIAAEWIQGKAGIFGMQDMLGL</sequence>
<feature type="binding site" evidence="12">
    <location>
        <position position="137"/>
    </location>
    <ligand>
        <name>(S)-2,3,4,5-tetrahydrodipicolinate</name>
        <dbReference type="ChEBI" id="CHEBI:16845"/>
    </ligand>
</feature>
<evidence type="ECO:0000259" key="13">
    <source>
        <dbReference type="Pfam" id="PF01113"/>
    </source>
</evidence>
<keyword evidence="6 12" id="KW-0520">NAD</keyword>
<dbReference type="GO" id="GO:0008839">
    <property type="term" value="F:4-hydroxy-tetrahydrodipicolinate reductase"/>
    <property type="evidence" value="ECO:0007669"/>
    <property type="project" value="UniProtKB-EC"/>
</dbReference>
<comment type="function">
    <text evidence="12">Catalyzes the conversion of 4-hydroxy-tetrahydrodipicolinate (HTPA) to tetrahydrodipicolinate.</text>
</comment>
<evidence type="ECO:0000256" key="11">
    <source>
        <dbReference type="ARBA" id="ARBA00049396"/>
    </source>
</evidence>
<evidence type="ECO:0000256" key="10">
    <source>
        <dbReference type="ARBA" id="ARBA00049080"/>
    </source>
</evidence>
<feature type="binding site" evidence="12">
    <location>
        <begin position="146"/>
        <end position="147"/>
    </location>
    <ligand>
        <name>(S)-2,3,4,5-tetrahydrodipicolinate</name>
        <dbReference type="ChEBI" id="CHEBI:16845"/>
    </ligand>
</feature>
<feature type="binding site" evidence="12">
    <location>
        <position position="35"/>
    </location>
    <ligand>
        <name>NADP(+)</name>
        <dbReference type="ChEBI" id="CHEBI:58349"/>
    </ligand>
</feature>
<dbReference type="PANTHER" id="PTHR20836">
    <property type="entry name" value="DIHYDRODIPICOLINATE REDUCTASE"/>
    <property type="match status" value="1"/>
</dbReference>
<feature type="active site" description="Proton donor" evidence="12">
    <location>
        <position position="140"/>
    </location>
</feature>
<evidence type="ECO:0000256" key="9">
    <source>
        <dbReference type="ARBA" id="ARBA00038983"/>
    </source>
</evidence>
<dbReference type="CDD" id="cd02274">
    <property type="entry name" value="DHDPR_N"/>
    <property type="match status" value="1"/>
</dbReference>
<comment type="caution">
    <text evidence="12">Lacks conserved residue(s) required for the propagation of feature annotation.</text>
</comment>
<keyword evidence="2 12" id="KW-0028">Amino-acid biosynthesis</keyword>
<keyword evidence="7 12" id="KW-0457">Lysine biosynthesis</keyword>
<evidence type="ECO:0000256" key="5">
    <source>
        <dbReference type="ARBA" id="ARBA00023002"/>
    </source>
</evidence>
<dbReference type="HAMAP" id="MF_00102">
    <property type="entry name" value="DapB"/>
    <property type="match status" value="1"/>
</dbReference>
<comment type="pathway">
    <text evidence="8 12">Amino-acid biosynthesis; L-lysine biosynthesis via DAP pathway; (S)-tetrahydrodipicolinate from L-aspartate: step 4/4.</text>
</comment>
<dbReference type="SUPFAM" id="SSF55347">
    <property type="entry name" value="Glyceraldehyde-3-phosphate dehydrogenase-like, C-terminal domain"/>
    <property type="match status" value="1"/>
</dbReference>
<dbReference type="Pfam" id="PF01113">
    <property type="entry name" value="DapB_N"/>
    <property type="match status" value="1"/>
</dbReference>
<proteinExistence type="inferred from homology"/>
<evidence type="ECO:0000256" key="2">
    <source>
        <dbReference type="ARBA" id="ARBA00022605"/>
    </source>
</evidence>
<dbReference type="InterPro" id="IPR000846">
    <property type="entry name" value="DapB_N"/>
</dbReference>
<comment type="caution">
    <text evidence="15">The sequence shown here is derived from an EMBL/GenBank/DDBJ whole genome shotgun (WGS) entry which is preliminary data.</text>
</comment>
<keyword evidence="5 12" id="KW-0560">Oxidoreductase</keyword>
<keyword evidence="12" id="KW-0963">Cytoplasm</keyword>
<evidence type="ECO:0000256" key="1">
    <source>
        <dbReference type="ARBA" id="ARBA00006642"/>
    </source>
</evidence>
<comment type="catalytic activity">
    <reaction evidence="10 12">
        <text>(S)-2,3,4,5-tetrahydrodipicolinate + NADP(+) + H2O = (2S,4S)-4-hydroxy-2,3,4,5-tetrahydrodipicolinate + NADPH + H(+)</text>
        <dbReference type="Rhea" id="RHEA:35331"/>
        <dbReference type="ChEBI" id="CHEBI:15377"/>
        <dbReference type="ChEBI" id="CHEBI:15378"/>
        <dbReference type="ChEBI" id="CHEBI:16845"/>
        <dbReference type="ChEBI" id="CHEBI:57783"/>
        <dbReference type="ChEBI" id="CHEBI:58349"/>
        <dbReference type="ChEBI" id="CHEBI:67139"/>
        <dbReference type="EC" id="1.17.1.8"/>
    </reaction>
</comment>
<dbReference type="InterPro" id="IPR036291">
    <property type="entry name" value="NAD(P)-bd_dom_sf"/>
</dbReference>
<evidence type="ECO:0000256" key="6">
    <source>
        <dbReference type="ARBA" id="ARBA00023027"/>
    </source>
</evidence>
<evidence type="ECO:0000256" key="7">
    <source>
        <dbReference type="ARBA" id="ARBA00023154"/>
    </source>
</evidence>
<evidence type="ECO:0000313" key="16">
    <source>
        <dbReference type="Proteomes" id="UP001597510"/>
    </source>
</evidence>
<keyword evidence="16" id="KW-1185">Reference proteome</keyword>